<dbReference type="EMBL" id="FQ311875">
    <property type="protein sequence ID" value="CBT74700.1"/>
    <property type="molecule type" value="Genomic_DNA"/>
</dbReference>
<evidence type="ECO:0000313" key="12">
    <source>
        <dbReference type="Proteomes" id="UP000006878"/>
    </source>
</evidence>
<gene>
    <name evidence="11" type="ordered locus">AARI_04680</name>
</gene>
<dbReference type="SUPFAM" id="SSF52540">
    <property type="entry name" value="P-loop containing nucleoside triphosphate hydrolases"/>
    <property type="match status" value="1"/>
</dbReference>
<keyword evidence="12" id="KW-1185">Reference proteome</keyword>
<dbReference type="InterPro" id="IPR036425">
    <property type="entry name" value="MoaB/Mog-like_dom_sf"/>
</dbReference>
<dbReference type="PANTHER" id="PTHR10192:SF5">
    <property type="entry name" value="GEPHYRIN"/>
    <property type="match status" value="1"/>
</dbReference>
<dbReference type="InterPro" id="IPR003439">
    <property type="entry name" value="ABC_transporter-like_ATP-bd"/>
</dbReference>
<evidence type="ECO:0000256" key="6">
    <source>
        <dbReference type="ARBA" id="ARBA00022840"/>
    </source>
</evidence>
<dbReference type="Pfam" id="PF00005">
    <property type="entry name" value="ABC_tran"/>
    <property type="match status" value="1"/>
</dbReference>
<dbReference type="Gene3D" id="2.40.340.10">
    <property type="entry name" value="MoeA, C-terminal, domain IV"/>
    <property type="match status" value="1"/>
</dbReference>
<comment type="catalytic activity">
    <reaction evidence="8">
        <text>adenylyl-molybdopterin + molybdate = Mo-molybdopterin + AMP + H(+)</text>
        <dbReference type="Rhea" id="RHEA:35047"/>
        <dbReference type="ChEBI" id="CHEBI:15378"/>
        <dbReference type="ChEBI" id="CHEBI:36264"/>
        <dbReference type="ChEBI" id="CHEBI:62727"/>
        <dbReference type="ChEBI" id="CHEBI:71302"/>
        <dbReference type="ChEBI" id="CHEBI:456215"/>
        <dbReference type="EC" id="2.10.1.1"/>
    </reaction>
</comment>
<dbReference type="InterPro" id="IPR001453">
    <property type="entry name" value="MoaB/Mog_dom"/>
</dbReference>
<proteinExistence type="inferred from homology"/>
<dbReference type="EC" id="2.10.1.1" evidence="9"/>
<dbReference type="SUPFAM" id="SSF53218">
    <property type="entry name" value="Molybdenum cofactor biosynthesis proteins"/>
    <property type="match status" value="1"/>
</dbReference>
<dbReference type="GO" id="GO:0016787">
    <property type="term" value="F:hydrolase activity"/>
    <property type="evidence" value="ECO:0007669"/>
    <property type="project" value="UniProtKB-KW"/>
</dbReference>
<dbReference type="InterPro" id="IPR017871">
    <property type="entry name" value="ABC_transporter-like_CS"/>
</dbReference>
<comment type="function">
    <text evidence="1 9">Catalyzes the insertion of molybdate into adenylated molybdopterin with the concomitant release of AMP.</text>
</comment>
<reference evidence="12" key="2">
    <citation type="submission" date="2010-07" db="EMBL/GenBank/DDBJ databases">
        <title>Complete genome sequence of Arthrobacter arilaitensis (strain DSM 16368 / CIP 108037 / JCM 13566 / Re117).</title>
        <authorList>
            <person name="Genoscope."/>
        </authorList>
    </citation>
    <scope>NUCLEOTIDE SEQUENCE [LARGE SCALE GENOMIC DNA]</scope>
    <source>
        <strain evidence="12">DSM 16368 / CIP 108037 / IAM 15318 / JCM 13566 / Re117</strain>
    </source>
</reference>
<evidence type="ECO:0000256" key="4">
    <source>
        <dbReference type="ARBA" id="ARBA00022505"/>
    </source>
</evidence>
<comment type="pathway">
    <text evidence="2 9">Cofactor biosynthesis; molybdopterin biosynthesis.</text>
</comment>
<evidence type="ECO:0000256" key="7">
    <source>
        <dbReference type="ARBA" id="ARBA00023150"/>
    </source>
</evidence>
<dbReference type="Gene3D" id="3.40.980.10">
    <property type="entry name" value="MoaB/Mog-like domain"/>
    <property type="match status" value="1"/>
</dbReference>
<keyword evidence="7 9" id="KW-0501">Molybdenum cofactor biosynthesis</keyword>
<dbReference type="Pfam" id="PF03453">
    <property type="entry name" value="MoeA_N"/>
    <property type="match status" value="1"/>
</dbReference>
<dbReference type="Pfam" id="PF03454">
    <property type="entry name" value="MoeA_C"/>
    <property type="match status" value="1"/>
</dbReference>
<reference evidence="12" key="1">
    <citation type="journal article" date="2010" name="PLoS ONE">
        <title>The Arthrobacter arilaitensis Re117 genome sequence reveals its genetic adaptation to the surface of cheese.</title>
        <authorList>
            <person name="Monnet C."/>
            <person name="Loux V."/>
            <person name="Gibrat J.F."/>
            <person name="Spinnler E."/>
            <person name="Barbe V."/>
            <person name="Vacherie B."/>
            <person name="Gavory F."/>
            <person name="Gourbeyre E."/>
            <person name="Siguier P."/>
            <person name="Chandler M."/>
            <person name="Elleuch R."/>
            <person name="Irlinger F."/>
            <person name="Vallaeys T."/>
        </authorList>
    </citation>
    <scope>NUCLEOTIDE SEQUENCE</scope>
    <source>
        <strain evidence="12">DSM 16368 / CIP 108037 / IAM 15318 / JCM 13566 / Re117</strain>
    </source>
</reference>
<dbReference type="Pfam" id="PF00994">
    <property type="entry name" value="MoCF_biosynth"/>
    <property type="match status" value="1"/>
</dbReference>
<dbReference type="InterPro" id="IPR027417">
    <property type="entry name" value="P-loop_NTPase"/>
</dbReference>
<keyword evidence="11" id="KW-0378">Hydrolase</keyword>
<dbReference type="InterPro" id="IPR005111">
    <property type="entry name" value="MoeA_C_domain_IV"/>
</dbReference>
<evidence type="ECO:0000256" key="3">
    <source>
        <dbReference type="ARBA" id="ARBA00010763"/>
    </source>
</evidence>
<feature type="domain" description="ABC transporter" evidence="10">
    <location>
        <begin position="2"/>
        <end position="234"/>
    </location>
</feature>
<dbReference type="InterPro" id="IPR036135">
    <property type="entry name" value="MoeA_linker/N_sf"/>
</dbReference>
<dbReference type="SUPFAM" id="SSF63867">
    <property type="entry name" value="MoeA C-terminal domain-like"/>
    <property type="match status" value="1"/>
</dbReference>
<dbReference type="SMART" id="SM00852">
    <property type="entry name" value="MoCF_biosynth"/>
    <property type="match status" value="1"/>
</dbReference>
<comment type="cofactor">
    <cofactor evidence="9">
        <name>Mg(2+)</name>
        <dbReference type="ChEBI" id="CHEBI:18420"/>
    </cofactor>
</comment>
<name>A0ABP1U014_GLUAR</name>
<evidence type="ECO:0000256" key="1">
    <source>
        <dbReference type="ARBA" id="ARBA00002901"/>
    </source>
</evidence>
<accession>A0ABP1U014</accession>
<keyword evidence="9" id="KW-0808">Transferase</keyword>
<evidence type="ECO:0000256" key="2">
    <source>
        <dbReference type="ARBA" id="ARBA00005046"/>
    </source>
</evidence>
<evidence type="ECO:0000256" key="5">
    <source>
        <dbReference type="ARBA" id="ARBA00022741"/>
    </source>
</evidence>
<evidence type="ECO:0000256" key="8">
    <source>
        <dbReference type="ARBA" id="ARBA00047317"/>
    </source>
</evidence>
<comment type="similarity">
    <text evidence="3 9">Belongs to the MoeA family.</text>
</comment>
<dbReference type="CDD" id="cd00887">
    <property type="entry name" value="MoeA"/>
    <property type="match status" value="1"/>
</dbReference>
<dbReference type="Gene3D" id="3.90.105.10">
    <property type="entry name" value="Molybdopterin biosynthesis moea protein, domain 2"/>
    <property type="match status" value="1"/>
</dbReference>
<keyword evidence="9" id="KW-0460">Magnesium</keyword>
<dbReference type="NCBIfam" id="NF045515">
    <property type="entry name" value="Glp_gephyrin"/>
    <property type="match status" value="1"/>
</dbReference>
<evidence type="ECO:0000256" key="9">
    <source>
        <dbReference type="RuleBase" id="RU365090"/>
    </source>
</evidence>
<dbReference type="SUPFAM" id="SSF63882">
    <property type="entry name" value="MoeA N-terminal region -like"/>
    <property type="match status" value="1"/>
</dbReference>
<evidence type="ECO:0000313" key="11">
    <source>
        <dbReference type="EMBL" id="CBT74700.1"/>
    </source>
</evidence>
<dbReference type="SMART" id="SM00382">
    <property type="entry name" value="AAA"/>
    <property type="match status" value="1"/>
</dbReference>
<dbReference type="PANTHER" id="PTHR10192">
    <property type="entry name" value="MOLYBDOPTERIN BIOSYNTHESIS PROTEIN"/>
    <property type="match status" value="1"/>
</dbReference>
<keyword evidence="4 9" id="KW-0500">Molybdenum</keyword>
<dbReference type="InterPro" id="IPR005110">
    <property type="entry name" value="MoeA_linker/N"/>
</dbReference>
<dbReference type="Gene3D" id="2.170.190.11">
    <property type="entry name" value="Molybdopterin biosynthesis moea protein, domain 3"/>
    <property type="match status" value="1"/>
</dbReference>
<dbReference type="RefSeq" id="WP_013347851.1">
    <property type="nucleotide sequence ID" value="NC_014550.1"/>
</dbReference>
<dbReference type="InterPro" id="IPR003593">
    <property type="entry name" value="AAA+_ATPase"/>
</dbReference>
<protein>
    <recommendedName>
        <fullName evidence="9">Molybdopterin molybdenumtransferase</fullName>
        <ecNumber evidence="9">2.10.1.1</ecNumber>
    </recommendedName>
</protein>
<dbReference type="Proteomes" id="UP000006878">
    <property type="component" value="Chromosome"/>
</dbReference>
<keyword evidence="6" id="KW-0067">ATP-binding</keyword>
<keyword evidence="9" id="KW-0479">Metal-binding</keyword>
<organism evidence="11 12">
    <name type="scientific">Glutamicibacter arilaitensis (strain DSM 16368 / CIP 108037 / IAM 15318 / JCM 13566 / NCIMB 14258 / Re117)</name>
    <name type="common">Arthrobacter arilaitensis</name>
    <dbReference type="NCBI Taxonomy" id="861360"/>
    <lineage>
        <taxon>Bacteria</taxon>
        <taxon>Bacillati</taxon>
        <taxon>Actinomycetota</taxon>
        <taxon>Actinomycetes</taxon>
        <taxon>Micrococcales</taxon>
        <taxon>Micrococcaceae</taxon>
        <taxon>Glutamicibacter</taxon>
    </lineage>
</organism>
<dbReference type="PROSITE" id="PS00211">
    <property type="entry name" value="ABC_TRANSPORTER_1"/>
    <property type="match status" value="1"/>
</dbReference>
<dbReference type="GeneID" id="303187063"/>
<dbReference type="InterPro" id="IPR038987">
    <property type="entry name" value="MoeA-like"/>
</dbReference>
<dbReference type="PROSITE" id="PS50893">
    <property type="entry name" value="ABC_TRANSPORTER_2"/>
    <property type="match status" value="1"/>
</dbReference>
<keyword evidence="5" id="KW-0547">Nucleotide-binding</keyword>
<sequence>MTLKVNLQVPRTGFDVDVEFAVPAGSTLAMMGPSGSGKSTIVHAIAGIQKITRGRIELSGTVLADAKLHRPPHLREVGLLGQDPHLFPHLDALKNIAFGARAGGLEKSAATAAASEWLARLGLEEIASHRPEALSGGQRQRIALARALAAKPKILLIDEPFASLDVEAAMDMRALVREELARTATSAIVVSHSAADTLALADDLLVLERGQIIQQGTVAEVFAAPANRFVRAVVATLPAQHPISIQEEPIMSTGNDPIELEVHRSRLLSQVVPVAPQRIAVAGGFTALHGAVLAQDVASAHPLPLWDNSAMDGYAVRSADTATAPAALDVIGEVPAGSGWNPMLEAGQCVKIMTGAPIPSDADAVVRIEDTSAAVDGWDVKTVQVNVQVPAGKDIRRSGEDKNAGEPMAYAGEELTAARLSALAAAGSSTLQVRTMPKVAVLITGAELRTPGQALTRGQIPETNSLLMAGLLAESGIQATTVVHCVDDIEAVHEQLVILGATHDAVLSTGGVGPGAYDVMRQALEAEPQVQAVRVKIRPGQPQCAGRLAAGAMVFALPGNPVSAAVSFELFVRPCLRAMQGHRDVLRPTLRAVAAVGWRAAAGRVQVIPVVFEHGEQLRCAPAVQAQSISHSVGGFGAAQGYALVPAGITQVNPGDEVEVLRMVP</sequence>
<dbReference type="Gene3D" id="3.40.50.300">
    <property type="entry name" value="P-loop containing nucleotide triphosphate hydrolases"/>
    <property type="match status" value="1"/>
</dbReference>
<evidence type="ECO:0000259" key="10">
    <source>
        <dbReference type="PROSITE" id="PS50893"/>
    </source>
</evidence>
<dbReference type="InterPro" id="IPR036688">
    <property type="entry name" value="MoeA_C_domain_IV_sf"/>
</dbReference>